<evidence type="ECO:0000259" key="1">
    <source>
        <dbReference type="Pfam" id="PF01642"/>
    </source>
</evidence>
<dbReference type="RefSeq" id="WP_080319318.1">
    <property type="nucleotide sequence ID" value="NZ_MTBC01000007.1"/>
</dbReference>
<dbReference type="GO" id="GO:0031419">
    <property type="term" value="F:cobalamin binding"/>
    <property type="evidence" value="ECO:0007669"/>
    <property type="project" value="InterPro"/>
</dbReference>
<name>A0A1V6LQ20_9FLAO</name>
<dbReference type="Pfam" id="PF01642">
    <property type="entry name" value="MM_CoA_mutase"/>
    <property type="match status" value="1"/>
</dbReference>
<comment type="caution">
    <text evidence="2">The sequence shown here is derived from an EMBL/GenBank/DDBJ whole genome shotgun (WGS) entry which is preliminary data.</text>
</comment>
<feature type="domain" description="Methylmalonyl-CoA mutase alpha/beta chain catalytic" evidence="1">
    <location>
        <begin position="153"/>
        <end position="423"/>
    </location>
</feature>
<keyword evidence="3" id="KW-1185">Reference proteome</keyword>
<sequence>MTKTALFSEFTPVTAKQWKQKIQYDLKGADYNDTLVWESIEGIKVKPFYNAEDVSDIPKYRLPKKQIWNIGEYISVTDAEIANKKAKQALNKGAEAIYFVLETTPTHFPALFHELLDTEHPIHLDLTTLEVEGFEQAIQELNPYLSKIHLHIDTIGHLAKSGNWYLSMEKDKELLKSLLDKTAKNHVGLSIDASIYGNAGANCVQQLAYALAHTTEYLNQIENPISLNTTFAVGGNYFFEIAKLRAYRWLWESLRTEHNLAHQLRIIAKPATRNKTIYDYNVNLLRTSTECMAAVLGGADMVVNHPYDLLYKYPHEFSERIARNQLLLLKEEAYFNDAPATTEGSYFLDSLTYQLAQKALELYQQIEASGGFLVNLKKGIIQKKVKEVAEKEQQLFDDGILKLIGTNLFQNKADKMGGALDKNPFLQKKSRKTLIPPIVATRLAEKLEKKRLENE</sequence>
<organism evidence="2 3">
    <name type="scientific">Croceivirga radicis</name>
    <dbReference type="NCBI Taxonomy" id="1929488"/>
    <lineage>
        <taxon>Bacteria</taxon>
        <taxon>Pseudomonadati</taxon>
        <taxon>Bacteroidota</taxon>
        <taxon>Flavobacteriia</taxon>
        <taxon>Flavobacteriales</taxon>
        <taxon>Flavobacteriaceae</taxon>
        <taxon>Croceivirga</taxon>
    </lineage>
</organism>
<evidence type="ECO:0000313" key="2">
    <source>
        <dbReference type="EMBL" id="OQD42295.1"/>
    </source>
</evidence>
<dbReference type="Gene3D" id="3.20.20.240">
    <property type="entry name" value="Methylmalonyl-CoA mutase"/>
    <property type="match status" value="1"/>
</dbReference>
<dbReference type="CDD" id="cd03677">
    <property type="entry name" value="MM_CoA_mutase_beta"/>
    <property type="match status" value="1"/>
</dbReference>
<reference evidence="2 3" key="1">
    <citation type="submission" date="2016-12" db="EMBL/GenBank/DDBJ databases">
        <authorList>
            <person name="Song W.-J."/>
            <person name="Kurnit D.M."/>
        </authorList>
    </citation>
    <scope>NUCLEOTIDE SEQUENCE [LARGE SCALE GENOMIC DNA]</scope>
    <source>
        <strain evidence="2 3">HSG9</strain>
    </source>
</reference>
<dbReference type="PANTHER" id="PTHR48101:SF1">
    <property type="entry name" value="METHYLMALONYL-COA MUTASE, LARGE SUBUNIT"/>
    <property type="match status" value="1"/>
</dbReference>
<dbReference type="InterPro" id="IPR016176">
    <property type="entry name" value="Cbl-dep_enz_cat"/>
</dbReference>
<dbReference type="GO" id="GO:0016866">
    <property type="term" value="F:intramolecular transferase activity"/>
    <property type="evidence" value="ECO:0007669"/>
    <property type="project" value="InterPro"/>
</dbReference>
<dbReference type="SUPFAM" id="SSF51703">
    <property type="entry name" value="Cobalamin (vitamin B12)-dependent enzymes"/>
    <property type="match status" value="1"/>
</dbReference>
<evidence type="ECO:0000313" key="3">
    <source>
        <dbReference type="Proteomes" id="UP000191680"/>
    </source>
</evidence>
<accession>A0A1V6LQ20</accession>
<dbReference type="AlphaFoldDB" id="A0A1V6LQ20"/>
<gene>
    <name evidence="2" type="ORF">BUL40_11030</name>
</gene>
<proteinExistence type="predicted"/>
<dbReference type="Proteomes" id="UP000191680">
    <property type="component" value="Unassembled WGS sequence"/>
</dbReference>
<protein>
    <submittedName>
        <fullName evidence="2">Methylmalonyl-CoA mutase</fullName>
    </submittedName>
</protein>
<dbReference type="PANTHER" id="PTHR48101">
    <property type="entry name" value="METHYLMALONYL-COA MUTASE, MITOCHONDRIAL-RELATED"/>
    <property type="match status" value="1"/>
</dbReference>
<dbReference type="OrthoDB" id="9762378at2"/>
<dbReference type="InterPro" id="IPR006099">
    <property type="entry name" value="MeMalonylCoA_mutase_a/b_cat"/>
</dbReference>
<dbReference type="EMBL" id="MTBC01000007">
    <property type="protein sequence ID" value="OQD42295.1"/>
    <property type="molecule type" value="Genomic_DNA"/>
</dbReference>